<accession>A0A0D7A4N3</accession>
<dbReference type="AlphaFoldDB" id="A0A0D7A4N3"/>
<dbReference type="EMBL" id="KN882046">
    <property type="protein sequence ID" value="KIY45705.1"/>
    <property type="molecule type" value="Genomic_DNA"/>
</dbReference>
<name>A0A0D7A4N3_9AGAR</name>
<dbReference type="Proteomes" id="UP000054144">
    <property type="component" value="Unassembled WGS sequence"/>
</dbReference>
<evidence type="ECO:0000313" key="1">
    <source>
        <dbReference type="EMBL" id="KIY45705.1"/>
    </source>
</evidence>
<proteinExistence type="predicted"/>
<evidence type="ECO:0000313" key="2">
    <source>
        <dbReference type="Proteomes" id="UP000054144"/>
    </source>
</evidence>
<reference evidence="1 2" key="1">
    <citation type="journal article" date="2015" name="Fungal Genet. Biol.">
        <title>Evolution of novel wood decay mechanisms in Agaricales revealed by the genome sequences of Fistulina hepatica and Cylindrobasidium torrendii.</title>
        <authorList>
            <person name="Floudas D."/>
            <person name="Held B.W."/>
            <person name="Riley R."/>
            <person name="Nagy L.G."/>
            <person name="Koehler G."/>
            <person name="Ransdell A.S."/>
            <person name="Younus H."/>
            <person name="Chow J."/>
            <person name="Chiniquy J."/>
            <person name="Lipzen A."/>
            <person name="Tritt A."/>
            <person name="Sun H."/>
            <person name="Haridas S."/>
            <person name="LaButti K."/>
            <person name="Ohm R.A."/>
            <person name="Kues U."/>
            <person name="Blanchette R.A."/>
            <person name="Grigoriev I.V."/>
            <person name="Minto R.E."/>
            <person name="Hibbett D.S."/>
        </authorList>
    </citation>
    <scope>NUCLEOTIDE SEQUENCE [LARGE SCALE GENOMIC DNA]</scope>
    <source>
        <strain evidence="1 2">ATCC 64428</strain>
    </source>
</reference>
<protein>
    <submittedName>
        <fullName evidence="1">Uncharacterized protein</fullName>
    </submittedName>
</protein>
<gene>
    <name evidence="1" type="ORF">FISHEDRAFT_60851</name>
</gene>
<organism evidence="1 2">
    <name type="scientific">Fistulina hepatica ATCC 64428</name>
    <dbReference type="NCBI Taxonomy" id="1128425"/>
    <lineage>
        <taxon>Eukaryota</taxon>
        <taxon>Fungi</taxon>
        <taxon>Dikarya</taxon>
        <taxon>Basidiomycota</taxon>
        <taxon>Agaricomycotina</taxon>
        <taxon>Agaricomycetes</taxon>
        <taxon>Agaricomycetidae</taxon>
        <taxon>Agaricales</taxon>
        <taxon>Fistulinaceae</taxon>
        <taxon>Fistulina</taxon>
    </lineage>
</organism>
<sequence>MFEARVRLSSNVPSLSEPRHWISRCRNVKRPCTGYHDVRGLPLRLMCGGPVHSERRAALIRREALRVAPSMSSSARLSTSCKPNFPALRGVHSTPGVLSFAVWRRRPTNMDTSLCLPPPYRANELYGAGSLREHSLCHHCHCVPVYLRPRLRCASTPHCAISRLVPYYRSGGANASTLSRTVQPGLTNCYCLDSEQDSSGFRYSEKKGSVLPILALWLSIPPKTFVLELRLALDLSLASSVHSYHLPKIGQRSVLNVPRPAVQVWASPSRVMTDYQSTYTAYALARVHWLCALGLSTLSGVSRRLASTVLSMRPSRRPRVAGLVGTVTTTAHVSATTADVRRFCVQHPCPLNVSDTYRKPNTCKPEYMRASIRSALSSRVKRLAAPFSRLSVASVNWLWSRVAWNMPADIGNSGSRETTMIFHLYGWDGRACFCEPVHIDKATHFGSLRYPMVQPFNNRITYTTPRAEPYYVCGTDAIKWNATIVTAYGRRGLVMGARFSRSDAKFLLETTAVLTSSDACRTPVLSVRVFTAV</sequence>
<keyword evidence="2" id="KW-1185">Reference proteome</keyword>